<keyword evidence="1" id="KW-1133">Transmembrane helix</keyword>
<accession>Q2S7J1</accession>
<name>Q2S7J1_HAHCH</name>
<dbReference type="HOGENOM" id="CLU_2973139_0_0_6"/>
<dbReference type="AlphaFoldDB" id="Q2S7J1"/>
<reference evidence="2 3" key="1">
    <citation type="journal article" date="2005" name="Nucleic Acids Res.">
        <title>Genomic blueprint of Hahella chejuensis, a marine microbe producing an algicidal agent.</title>
        <authorList>
            <person name="Jeong H."/>
            <person name="Yim J.H."/>
            <person name="Lee C."/>
            <person name="Choi S.-H."/>
            <person name="Park Y.K."/>
            <person name="Yoon S.H."/>
            <person name="Hur C.-G."/>
            <person name="Kang H.-Y."/>
            <person name="Kim D."/>
            <person name="Lee H.H."/>
            <person name="Park K.H."/>
            <person name="Park S.-H."/>
            <person name="Park H.-S."/>
            <person name="Lee H.K."/>
            <person name="Oh T.K."/>
            <person name="Kim J.F."/>
        </authorList>
    </citation>
    <scope>NUCLEOTIDE SEQUENCE [LARGE SCALE GENOMIC DNA]</scope>
    <source>
        <strain evidence="2 3">KCTC 2396</strain>
    </source>
</reference>
<evidence type="ECO:0000313" key="3">
    <source>
        <dbReference type="Proteomes" id="UP000000238"/>
    </source>
</evidence>
<keyword evidence="3" id="KW-1185">Reference proteome</keyword>
<organism evidence="2 3">
    <name type="scientific">Hahella chejuensis (strain KCTC 2396)</name>
    <dbReference type="NCBI Taxonomy" id="349521"/>
    <lineage>
        <taxon>Bacteria</taxon>
        <taxon>Pseudomonadati</taxon>
        <taxon>Pseudomonadota</taxon>
        <taxon>Gammaproteobacteria</taxon>
        <taxon>Oceanospirillales</taxon>
        <taxon>Hahellaceae</taxon>
        <taxon>Hahella</taxon>
    </lineage>
</organism>
<sequence>MVPPMDLIVELWSITACCAPLIISSQFGLNKNFGLNKLNKNGYNPRYVFGFSLFTIKL</sequence>
<keyword evidence="1" id="KW-0472">Membrane</keyword>
<evidence type="ECO:0000256" key="1">
    <source>
        <dbReference type="SAM" id="Phobius"/>
    </source>
</evidence>
<evidence type="ECO:0000313" key="2">
    <source>
        <dbReference type="EMBL" id="ABC33383.1"/>
    </source>
</evidence>
<keyword evidence="1" id="KW-0812">Transmembrane</keyword>
<dbReference type="Proteomes" id="UP000000238">
    <property type="component" value="Chromosome"/>
</dbReference>
<protein>
    <submittedName>
        <fullName evidence="2">Uncharacterized protein</fullName>
    </submittedName>
</protein>
<feature type="transmembrane region" description="Helical" evidence="1">
    <location>
        <begin position="12"/>
        <end position="29"/>
    </location>
</feature>
<dbReference type="KEGG" id="hch:HCH_06757"/>
<dbReference type="EMBL" id="CP000155">
    <property type="protein sequence ID" value="ABC33383.1"/>
    <property type="molecule type" value="Genomic_DNA"/>
</dbReference>
<proteinExistence type="predicted"/>
<gene>
    <name evidence="2" type="ordered locus">HCH_06757</name>
</gene>